<dbReference type="Gene3D" id="3.40.50.1980">
    <property type="entry name" value="Nitrogenase molybdenum iron protein domain"/>
    <property type="match status" value="2"/>
</dbReference>
<name>A0ABT7KNR2_9HYPH</name>
<organism evidence="6 7">
    <name type="scientific">Rhizobium calliandrae</name>
    <dbReference type="NCBI Taxonomy" id="1312182"/>
    <lineage>
        <taxon>Bacteria</taxon>
        <taxon>Pseudomonadati</taxon>
        <taxon>Pseudomonadota</taxon>
        <taxon>Alphaproteobacteria</taxon>
        <taxon>Hyphomicrobiales</taxon>
        <taxon>Rhizobiaceae</taxon>
        <taxon>Rhizobium/Agrobacterium group</taxon>
        <taxon>Rhizobium</taxon>
    </lineage>
</organism>
<evidence type="ECO:0000256" key="1">
    <source>
        <dbReference type="ARBA" id="ARBA00004196"/>
    </source>
</evidence>
<comment type="subcellular location">
    <subcellularLocation>
        <location evidence="1">Cell envelope</location>
    </subcellularLocation>
</comment>
<keyword evidence="4 5" id="KW-0732">Signal</keyword>
<dbReference type="PANTHER" id="PTHR42953">
    <property type="entry name" value="HIGH-AFFINITY ZINC UPTAKE SYSTEM PROTEIN ZNUA-RELATED"/>
    <property type="match status" value="1"/>
</dbReference>
<evidence type="ECO:0000256" key="4">
    <source>
        <dbReference type="ARBA" id="ARBA00022729"/>
    </source>
</evidence>
<dbReference type="InterPro" id="IPR050492">
    <property type="entry name" value="Bact_metal-bind_prot9"/>
</dbReference>
<dbReference type="Pfam" id="PF01297">
    <property type="entry name" value="ZnuA"/>
    <property type="match status" value="1"/>
</dbReference>
<keyword evidence="7" id="KW-1185">Reference proteome</keyword>
<gene>
    <name evidence="6" type="ORF">PY650_32675</name>
</gene>
<proteinExistence type="predicted"/>
<protein>
    <submittedName>
        <fullName evidence="6">Zinc ABC transporter substrate-binding protein</fullName>
    </submittedName>
</protein>
<sequence>MKKLFPWLGLGLLLATTAQATDPITIVAAENFYGDVAQQIAGPEVTVSSILSNPDQDPHEFEASPSVARGLSAASLVVYNGADYDPWMSDLIGALPRPERKTIVVADLIGKKTGDNPHIWYDPQTMPAFAKALAEQLSALDPAHAADYQQRLATFEKSLEPIHAKIASLKTRLAGVPVTATEPVFGYTLEALGTEVRNQAFQLAVMNGTEPSASDVAAFQDDLKNHKVKVLIYNSQASDPLADRMLSLAKEAQVPVVGATETEPPGTKFQDWVMGELDAIGKAVKE</sequence>
<keyword evidence="3" id="KW-0479">Metal-binding</keyword>
<reference evidence="6" key="1">
    <citation type="submission" date="2023-06" db="EMBL/GenBank/DDBJ databases">
        <title>Phylogenetic Diversity of Rhizobium strains.</title>
        <authorList>
            <person name="Moura F.T."/>
            <person name="Helene L.C.F."/>
            <person name="Hungria M."/>
        </authorList>
    </citation>
    <scope>NUCLEOTIDE SEQUENCE</scope>
    <source>
        <strain evidence="6">CCGE524</strain>
    </source>
</reference>
<accession>A0ABT7KNR2</accession>
<dbReference type="RefSeq" id="WP_285884110.1">
    <property type="nucleotide sequence ID" value="NZ_JARFYN010000074.1"/>
</dbReference>
<evidence type="ECO:0000313" key="6">
    <source>
        <dbReference type="EMBL" id="MDL2410275.1"/>
    </source>
</evidence>
<comment type="caution">
    <text evidence="6">The sequence shown here is derived from an EMBL/GenBank/DDBJ whole genome shotgun (WGS) entry which is preliminary data.</text>
</comment>
<dbReference type="Proteomes" id="UP001172630">
    <property type="component" value="Unassembled WGS sequence"/>
</dbReference>
<dbReference type="PANTHER" id="PTHR42953:SF1">
    <property type="entry name" value="METAL-BINDING PROTEIN HI_0362-RELATED"/>
    <property type="match status" value="1"/>
</dbReference>
<keyword evidence="2" id="KW-0813">Transport</keyword>
<evidence type="ECO:0000256" key="3">
    <source>
        <dbReference type="ARBA" id="ARBA00022723"/>
    </source>
</evidence>
<feature type="chain" id="PRO_5045369448" evidence="5">
    <location>
        <begin position="21"/>
        <end position="286"/>
    </location>
</feature>
<feature type="signal peptide" evidence="5">
    <location>
        <begin position="1"/>
        <end position="20"/>
    </location>
</feature>
<evidence type="ECO:0000256" key="2">
    <source>
        <dbReference type="ARBA" id="ARBA00022448"/>
    </source>
</evidence>
<evidence type="ECO:0000256" key="5">
    <source>
        <dbReference type="SAM" id="SignalP"/>
    </source>
</evidence>
<dbReference type="InterPro" id="IPR006127">
    <property type="entry name" value="ZnuA-like"/>
</dbReference>
<dbReference type="SUPFAM" id="SSF53807">
    <property type="entry name" value="Helical backbone' metal receptor"/>
    <property type="match status" value="1"/>
</dbReference>
<dbReference type="EMBL" id="JARFYN010000074">
    <property type="protein sequence ID" value="MDL2410275.1"/>
    <property type="molecule type" value="Genomic_DNA"/>
</dbReference>
<evidence type="ECO:0000313" key="7">
    <source>
        <dbReference type="Proteomes" id="UP001172630"/>
    </source>
</evidence>